<dbReference type="InterPro" id="IPR048365">
    <property type="entry name" value="TNP-like_RNaseH_N"/>
</dbReference>
<evidence type="ECO:0000256" key="2">
    <source>
        <dbReference type="ARBA" id="ARBA00006177"/>
    </source>
</evidence>
<keyword evidence="4 12" id="KW-0863">Zinc-finger</keyword>
<proteinExistence type="inferred from homology"/>
<keyword evidence="10" id="KW-0539">Nucleus</keyword>
<dbReference type="SMART" id="SM00980">
    <property type="entry name" value="THAP"/>
    <property type="match status" value="1"/>
</dbReference>
<dbReference type="InterPro" id="IPR026516">
    <property type="entry name" value="THAP1/10"/>
</dbReference>
<evidence type="ECO:0000256" key="5">
    <source>
        <dbReference type="ARBA" id="ARBA00022833"/>
    </source>
</evidence>
<evidence type="ECO:0000256" key="12">
    <source>
        <dbReference type="PROSITE-ProRule" id="PRU00309"/>
    </source>
</evidence>
<evidence type="ECO:0000256" key="3">
    <source>
        <dbReference type="ARBA" id="ARBA00022723"/>
    </source>
</evidence>
<dbReference type="VEuPathDB" id="VectorBase:RSAN_029195"/>
<keyword evidence="15" id="KW-1185">Reference proteome</keyword>
<sequence>MHGQKFGCAPNAPQCHTAAYHTANHGAAGKKPEYFHEIPSDQELREKWLKVISRDNWTPNSTSCYSTVCSRHFVPSDFKEGCTTRRLKKGSVPSVFHEYPSYLQPCKQTERSDAALRKRAAAVLTGEPARKRRAVGGGAPHVFTDLRDDQSCTSDALLAEEVPNSSSRTDQGFVPRTALVDRAVQVASRISLPTIERRNEGIRTHKELRATPPTLSKHAGALPQFVTQRSRHQDLIKQRLSAELASHTSAQSKTCSLIVDEMRVKQRLLYLKQRDAFVGEVDYGDCLPQKQPGKPEEPDGEITAQYLKDLYKMQQRSIVKPVRFLTRKHVYPTSMEKMNARRAVQVVSPPVTAALKLLKEQAGHTCDASFAHVGPTVVFMDTMYRWFTLMDNNPDCKQYESEDDERLGWLEASFLDYLAEIKRQSPAKNFLTKETYEGLLITTISNVEKSAGSNDQTDVRAVLSGIEKALKTGIACTSSSSNVMTAESSSCSSSALLHRSARAAQNDGEAFPAGATTTLRRVSTGGRRCSQRQMLLH</sequence>
<protein>
    <recommendedName>
        <fullName evidence="13">THAP-type domain-containing protein</fullName>
    </recommendedName>
</protein>
<dbReference type="Pfam" id="PF21787">
    <property type="entry name" value="TNP-like_RNaseH_N"/>
    <property type="match status" value="1"/>
</dbReference>
<organism evidence="14 15">
    <name type="scientific">Rhipicephalus sanguineus</name>
    <name type="common">Brown dog tick</name>
    <name type="synonym">Ixodes sanguineus</name>
    <dbReference type="NCBI Taxonomy" id="34632"/>
    <lineage>
        <taxon>Eukaryota</taxon>
        <taxon>Metazoa</taxon>
        <taxon>Ecdysozoa</taxon>
        <taxon>Arthropoda</taxon>
        <taxon>Chelicerata</taxon>
        <taxon>Arachnida</taxon>
        <taxon>Acari</taxon>
        <taxon>Parasitiformes</taxon>
        <taxon>Ixodida</taxon>
        <taxon>Ixodoidea</taxon>
        <taxon>Ixodidae</taxon>
        <taxon>Rhipicephalinae</taxon>
        <taxon>Rhipicephalus</taxon>
        <taxon>Rhipicephalus</taxon>
    </lineage>
</organism>
<reference evidence="14" key="1">
    <citation type="journal article" date="2020" name="Cell">
        <title>Large-Scale Comparative Analyses of Tick Genomes Elucidate Their Genetic Diversity and Vector Capacities.</title>
        <authorList>
            <consortium name="Tick Genome and Microbiome Consortium (TIGMIC)"/>
            <person name="Jia N."/>
            <person name="Wang J."/>
            <person name="Shi W."/>
            <person name="Du L."/>
            <person name="Sun Y."/>
            <person name="Zhan W."/>
            <person name="Jiang J.F."/>
            <person name="Wang Q."/>
            <person name="Zhang B."/>
            <person name="Ji P."/>
            <person name="Bell-Sakyi L."/>
            <person name="Cui X.M."/>
            <person name="Yuan T.T."/>
            <person name="Jiang B.G."/>
            <person name="Yang W.F."/>
            <person name="Lam T.T."/>
            <person name="Chang Q.C."/>
            <person name="Ding S.J."/>
            <person name="Wang X.J."/>
            <person name="Zhu J.G."/>
            <person name="Ruan X.D."/>
            <person name="Zhao L."/>
            <person name="Wei J.T."/>
            <person name="Ye R.Z."/>
            <person name="Que T.C."/>
            <person name="Du C.H."/>
            <person name="Zhou Y.H."/>
            <person name="Cheng J.X."/>
            <person name="Dai P.F."/>
            <person name="Guo W.B."/>
            <person name="Han X.H."/>
            <person name="Huang E.J."/>
            <person name="Li L.F."/>
            <person name="Wei W."/>
            <person name="Gao Y.C."/>
            <person name="Liu J.Z."/>
            <person name="Shao H.Z."/>
            <person name="Wang X."/>
            <person name="Wang C.C."/>
            <person name="Yang T.C."/>
            <person name="Huo Q.B."/>
            <person name="Li W."/>
            <person name="Chen H.Y."/>
            <person name="Chen S.E."/>
            <person name="Zhou L.G."/>
            <person name="Ni X.B."/>
            <person name="Tian J.H."/>
            <person name="Sheng Y."/>
            <person name="Liu T."/>
            <person name="Pan Y.S."/>
            <person name="Xia L.Y."/>
            <person name="Li J."/>
            <person name="Zhao F."/>
            <person name="Cao W.C."/>
        </authorList>
    </citation>
    <scope>NUCLEOTIDE SEQUENCE</scope>
    <source>
        <strain evidence="14">Rsan-2018</strain>
    </source>
</reference>
<dbReference type="GO" id="GO:0043565">
    <property type="term" value="F:sequence-specific DNA binding"/>
    <property type="evidence" value="ECO:0007669"/>
    <property type="project" value="InterPro"/>
</dbReference>
<keyword evidence="6" id="KW-0805">Transcription regulation</keyword>
<dbReference type="Pfam" id="PF05485">
    <property type="entry name" value="THAP"/>
    <property type="match status" value="1"/>
</dbReference>
<evidence type="ECO:0000256" key="10">
    <source>
        <dbReference type="ARBA" id="ARBA00023242"/>
    </source>
</evidence>
<dbReference type="Gene3D" id="6.20.210.20">
    <property type="entry name" value="THAP domain"/>
    <property type="match status" value="1"/>
</dbReference>
<accession>A0A9D4QDQ9</accession>
<evidence type="ECO:0000256" key="9">
    <source>
        <dbReference type="ARBA" id="ARBA00023163"/>
    </source>
</evidence>
<dbReference type="SMART" id="SM00692">
    <property type="entry name" value="DM3"/>
    <property type="match status" value="1"/>
</dbReference>
<dbReference type="SUPFAM" id="SSF57716">
    <property type="entry name" value="Glucocorticoid receptor-like (DNA-binding domain)"/>
    <property type="match status" value="1"/>
</dbReference>
<dbReference type="AlphaFoldDB" id="A0A9D4QDQ9"/>
<dbReference type="PANTHER" id="PTHR46600:SF1">
    <property type="entry name" value="THAP DOMAIN-CONTAINING PROTEIN 1"/>
    <property type="match status" value="1"/>
</dbReference>
<keyword evidence="3" id="KW-0479">Metal-binding</keyword>
<keyword evidence="9" id="KW-0804">Transcription</keyword>
<keyword evidence="5" id="KW-0862">Zinc</keyword>
<gene>
    <name evidence="14" type="ORF">HPB52_008528</name>
</gene>
<name>A0A9D4QDQ9_RHISA</name>
<keyword evidence="7" id="KW-0175">Coiled coil</keyword>
<dbReference type="PANTHER" id="PTHR46600">
    <property type="entry name" value="THAP DOMAIN-CONTAINING"/>
    <property type="match status" value="1"/>
</dbReference>
<evidence type="ECO:0000313" key="14">
    <source>
        <dbReference type="EMBL" id="KAH7976056.1"/>
    </source>
</evidence>
<evidence type="ECO:0000256" key="11">
    <source>
        <dbReference type="ARBA" id="ARBA00023306"/>
    </source>
</evidence>
<comment type="similarity">
    <text evidence="2">Belongs to the THAP1 family.</text>
</comment>
<dbReference type="InterPro" id="IPR048366">
    <property type="entry name" value="TNP-like_GBD"/>
</dbReference>
<evidence type="ECO:0000313" key="15">
    <source>
        <dbReference type="Proteomes" id="UP000821837"/>
    </source>
</evidence>
<evidence type="ECO:0000259" key="13">
    <source>
        <dbReference type="PROSITE" id="PS50950"/>
    </source>
</evidence>
<evidence type="ECO:0000256" key="4">
    <source>
        <dbReference type="ARBA" id="ARBA00022771"/>
    </source>
</evidence>
<feature type="domain" description="THAP-type" evidence="13">
    <location>
        <begin position="1"/>
        <end position="96"/>
    </location>
</feature>
<dbReference type="VEuPathDB" id="VectorBase:RSAN_028541"/>
<dbReference type="InterPro" id="IPR006612">
    <property type="entry name" value="THAP_Znf"/>
</dbReference>
<dbReference type="Pfam" id="PF21788">
    <property type="entry name" value="TNP-like_GBD"/>
    <property type="match status" value="1"/>
</dbReference>
<dbReference type="PROSITE" id="PS50950">
    <property type="entry name" value="ZF_THAP"/>
    <property type="match status" value="1"/>
</dbReference>
<comment type="subcellular location">
    <subcellularLocation>
        <location evidence="1">Nucleus</location>
        <location evidence="1">Nucleoplasm</location>
    </subcellularLocation>
</comment>
<dbReference type="GO" id="GO:0008270">
    <property type="term" value="F:zinc ion binding"/>
    <property type="evidence" value="ECO:0007669"/>
    <property type="project" value="UniProtKB-KW"/>
</dbReference>
<evidence type="ECO:0000256" key="8">
    <source>
        <dbReference type="ARBA" id="ARBA00023125"/>
    </source>
</evidence>
<dbReference type="EMBL" id="JABSTV010001246">
    <property type="protein sequence ID" value="KAH7976056.1"/>
    <property type="molecule type" value="Genomic_DNA"/>
</dbReference>
<evidence type="ECO:0000256" key="1">
    <source>
        <dbReference type="ARBA" id="ARBA00004642"/>
    </source>
</evidence>
<evidence type="ECO:0000256" key="7">
    <source>
        <dbReference type="ARBA" id="ARBA00023054"/>
    </source>
</evidence>
<keyword evidence="8 12" id="KW-0238">DNA-binding</keyword>
<dbReference type="Proteomes" id="UP000821837">
    <property type="component" value="Chromosome 10"/>
</dbReference>
<keyword evidence="11" id="KW-0131">Cell cycle</keyword>
<reference evidence="14" key="2">
    <citation type="submission" date="2021-09" db="EMBL/GenBank/DDBJ databases">
        <authorList>
            <person name="Jia N."/>
            <person name="Wang J."/>
            <person name="Shi W."/>
            <person name="Du L."/>
            <person name="Sun Y."/>
            <person name="Zhan W."/>
            <person name="Jiang J."/>
            <person name="Wang Q."/>
            <person name="Zhang B."/>
            <person name="Ji P."/>
            <person name="Sakyi L.B."/>
            <person name="Cui X."/>
            <person name="Yuan T."/>
            <person name="Jiang B."/>
            <person name="Yang W."/>
            <person name="Lam T.T.-Y."/>
            <person name="Chang Q."/>
            <person name="Ding S."/>
            <person name="Wang X."/>
            <person name="Zhu J."/>
            <person name="Ruan X."/>
            <person name="Zhao L."/>
            <person name="Wei J."/>
            <person name="Que T."/>
            <person name="Du C."/>
            <person name="Cheng J."/>
            <person name="Dai P."/>
            <person name="Han X."/>
            <person name="Huang E."/>
            <person name="Gao Y."/>
            <person name="Liu J."/>
            <person name="Shao H."/>
            <person name="Ye R."/>
            <person name="Li L."/>
            <person name="Wei W."/>
            <person name="Wang X."/>
            <person name="Wang C."/>
            <person name="Huo Q."/>
            <person name="Li W."/>
            <person name="Guo W."/>
            <person name="Chen H."/>
            <person name="Chen S."/>
            <person name="Zhou L."/>
            <person name="Zhou L."/>
            <person name="Ni X."/>
            <person name="Tian J."/>
            <person name="Zhou Y."/>
            <person name="Sheng Y."/>
            <person name="Liu T."/>
            <person name="Pan Y."/>
            <person name="Xia L."/>
            <person name="Li J."/>
            <person name="Zhao F."/>
            <person name="Cao W."/>
        </authorList>
    </citation>
    <scope>NUCLEOTIDE SEQUENCE</scope>
    <source>
        <strain evidence="14">Rsan-2018</strain>
        <tissue evidence="14">Larvae</tissue>
    </source>
</reference>
<dbReference type="GO" id="GO:0005654">
    <property type="term" value="C:nucleoplasm"/>
    <property type="evidence" value="ECO:0007669"/>
    <property type="project" value="UniProtKB-SubCell"/>
</dbReference>
<dbReference type="InterPro" id="IPR038441">
    <property type="entry name" value="THAP_Znf_sf"/>
</dbReference>
<comment type="caution">
    <text evidence="14">The sequence shown here is derived from an EMBL/GenBank/DDBJ whole genome shotgun (WGS) entry which is preliminary data.</text>
</comment>
<evidence type="ECO:0000256" key="6">
    <source>
        <dbReference type="ARBA" id="ARBA00023015"/>
    </source>
</evidence>